<dbReference type="GO" id="GO:0003824">
    <property type="term" value="F:catalytic activity"/>
    <property type="evidence" value="ECO:0007669"/>
    <property type="project" value="InterPro"/>
</dbReference>
<dbReference type="PROSITE" id="PS50297">
    <property type="entry name" value="ANK_REP_REGION"/>
    <property type="match status" value="3"/>
</dbReference>
<feature type="repeat" description="ANK" evidence="2">
    <location>
        <begin position="1047"/>
        <end position="1079"/>
    </location>
</feature>
<evidence type="ECO:0000313" key="6">
    <source>
        <dbReference type="EMBL" id="PSN59120.1"/>
    </source>
</evidence>
<keyword evidence="2" id="KW-0040">ANK repeat</keyword>
<feature type="domain" description="Nephrocystin 3-like N-terminal" evidence="5">
    <location>
        <begin position="352"/>
        <end position="526"/>
    </location>
</feature>
<dbReference type="SUPFAM" id="SSF53167">
    <property type="entry name" value="Purine and uridine phosphorylases"/>
    <property type="match status" value="1"/>
</dbReference>
<dbReference type="OrthoDB" id="194358at2759"/>
<dbReference type="Gene3D" id="3.40.50.300">
    <property type="entry name" value="P-loop containing nucleotide triphosphate hydrolases"/>
    <property type="match status" value="1"/>
</dbReference>
<dbReference type="InterPro" id="IPR000845">
    <property type="entry name" value="Nucleoside_phosphorylase_d"/>
</dbReference>
<evidence type="ECO:0000259" key="5">
    <source>
        <dbReference type="Pfam" id="PF24883"/>
    </source>
</evidence>
<keyword evidence="7" id="KW-1185">Reference proteome</keyword>
<evidence type="ECO:0000259" key="4">
    <source>
        <dbReference type="Pfam" id="PF01048"/>
    </source>
</evidence>
<dbReference type="PROSITE" id="PS50088">
    <property type="entry name" value="ANK_REPEAT"/>
    <property type="match status" value="4"/>
</dbReference>
<evidence type="ECO:0000256" key="3">
    <source>
        <dbReference type="SAM" id="MobiDB-lite"/>
    </source>
</evidence>
<dbReference type="InterPro" id="IPR002110">
    <property type="entry name" value="Ankyrin_rpt"/>
</dbReference>
<dbReference type="Gene3D" id="1.25.40.20">
    <property type="entry name" value="Ankyrin repeat-containing domain"/>
    <property type="match status" value="2"/>
</dbReference>
<dbReference type="PANTHER" id="PTHR46082">
    <property type="entry name" value="ATP/GTP-BINDING PROTEIN-RELATED"/>
    <property type="match status" value="1"/>
</dbReference>
<name>A0A2T2N111_CORCC</name>
<dbReference type="PRINTS" id="PR01415">
    <property type="entry name" value="ANKYRIN"/>
</dbReference>
<dbReference type="Pfam" id="PF12796">
    <property type="entry name" value="Ank_2"/>
    <property type="match status" value="2"/>
</dbReference>
<dbReference type="SMART" id="SM00248">
    <property type="entry name" value="ANK"/>
    <property type="match status" value="4"/>
</dbReference>
<dbReference type="InterPro" id="IPR027417">
    <property type="entry name" value="P-loop_NTPase"/>
</dbReference>
<reference evidence="6 7" key="1">
    <citation type="journal article" date="2018" name="Front. Microbiol.">
        <title>Genome-Wide Analysis of Corynespora cassiicola Leaf Fall Disease Putative Effectors.</title>
        <authorList>
            <person name="Lopez D."/>
            <person name="Ribeiro S."/>
            <person name="Label P."/>
            <person name="Fumanal B."/>
            <person name="Venisse J.S."/>
            <person name="Kohler A."/>
            <person name="de Oliveira R.R."/>
            <person name="Labutti K."/>
            <person name="Lipzen A."/>
            <person name="Lail K."/>
            <person name="Bauer D."/>
            <person name="Ohm R.A."/>
            <person name="Barry K.W."/>
            <person name="Spatafora J."/>
            <person name="Grigoriev I.V."/>
            <person name="Martin F.M."/>
            <person name="Pujade-Renaud V."/>
        </authorList>
    </citation>
    <scope>NUCLEOTIDE SEQUENCE [LARGE SCALE GENOMIC DNA]</scope>
    <source>
        <strain evidence="6 7">Philippines</strain>
    </source>
</reference>
<gene>
    <name evidence="6" type="ORF">BS50DRAFT_614690</name>
</gene>
<dbReference type="Proteomes" id="UP000240883">
    <property type="component" value="Unassembled WGS sequence"/>
</dbReference>
<accession>A0A2T2N111</accession>
<dbReference type="InterPro" id="IPR036770">
    <property type="entry name" value="Ankyrin_rpt-contain_sf"/>
</dbReference>
<feature type="repeat" description="ANK" evidence="2">
    <location>
        <begin position="941"/>
        <end position="973"/>
    </location>
</feature>
<dbReference type="GO" id="GO:0009116">
    <property type="term" value="P:nucleoside metabolic process"/>
    <property type="evidence" value="ECO:0007669"/>
    <property type="project" value="InterPro"/>
</dbReference>
<feature type="region of interest" description="Disordered" evidence="3">
    <location>
        <begin position="286"/>
        <end position="320"/>
    </location>
</feature>
<dbReference type="Gene3D" id="3.40.50.1580">
    <property type="entry name" value="Nucleoside phosphorylase domain"/>
    <property type="match status" value="1"/>
</dbReference>
<organism evidence="6 7">
    <name type="scientific">Corynespora cassiicola Philippines</name>
    <dbReference type="NCBI Taxonomy" id="1448308"/>
    <lineage>
        <taxon>Eukaryota</taxon>
        <taxon>Fungi</taxon>
        <taxon>Dikarya</taxon>
        <taxon>Ascomycota</taxon>
        <taxon>Pezizomycotina</taxon>
        <taxon>Dothideomycetes</taxon>
        <taxon>Pleosporomycetidae</taxon>
        <taxon>Pleosporales</taxon>
        <taxon>Corynesporascaceae</taxon>
        <taxon>Corynespora</taxon>
    </lineage>
</organism>
<evidence type="ECO:0000313" key="7">
    <source>
        <dbReference type="Proteomes" id="UP000240883"/>
    </source>
</evidence>
<feature type="repeat" description="ANK" evidence="2">
    <location>
        <begin position="977"/>
        <end position="1006"/>
    </location>
</feature>
<evidence type="ECO:0000256" key="1">
    <source>
        <dbReference type="ARBA" id="ARBA00022737"/>
    </source>
</evidence>
<dbReference type="PANTHER" id="PTHR46082:SF11">
    <property type="entry name" value="AAA+ ATPASE DOMAIN-CONTAINING PROTEIN-RELATED"/>
    <property type="match status" value="1"/>
</dbReference>
<protein>
    <submittedName>
        <fullName evidence="6">Uncharacterized protein</fullName>
    </submittedName>
</protein>
<dbReference type="InterPro" id="IPR053137">
    <property type="entry name" value="NLR-like"/>
</dbReference>
<dbReference type="CDD" id="cd09008">
    <property type="entry name" value="MTAN"/>
    <property type="match status" value="1"/>
</dbReference>
<sequence>MPRQLRREDYTVGWVCALPVELAAAKAMLDEKHDNFRRDVSSNDENVYSVGSIAGHNVVIVCLPAGHIGNNPAATVATQMRAAFRGVRFGLMVGIGGGVPSAEADIRLGDVVVSKPYQTFGGVVQYDMGKSTPNRFERTGSLNSPPQILLSARGRTGPDVLARSQRESGEVVAHYGTIASGNQVMRNAAERDRVSAELGGVLCFEMEAAGLTNSFPCLVVRGICDYADSHKNKRWQAYAAGTAAAWAKELLSVIPAADVMSTRRAEEAMNGSSKRSLEPLAYDRAPKRRNIGTPNSTEDNAAEEQTTILPTHHRPRDRTSLNDEQRHWLLESLTFEQIDARQMTIKTAHVRTCKWLLKSPQYLDWFDATKVEEHHGFLWIKGKAGAGKSTLMKFAMINARRKMKDCVKLAFFFNARGEDIEKSTIRAYRSLLLQLLKQIPALQTVFDSLNLLTSNFSTDYHWNIESLKMLLEQAIRALGESSVVCFIDALDECEEEQVRDMVQFFERIGDLTVTDGTRFQVCFSSRHYPHITIRRGLELVLEGQEGHTQDIANYVETELKIGKGKTAQQVRVELQEKASGIFMWVVLVVGILNKESDRGQVHTLRRKLQEIPGDLHELFRDILTRDSHNRDGLVLCIQWVLFAKQPLSPEQLYHAILSGTDPDAVSEWDSEEVTKDVIKRFILDSSKGLAEATMSKEQRVQFIHESNGLSKIWPEFGSNFQGQSHERLKLCCLSYISIDVASPLEIPDRLPKASSQEAATLRKVAAQKFPFLEYAVHNVLYHADVAEGGGISQADFLSGFPLPRWVGLDNLFEKHEVRRHTERVGFLYMLAELNMASLLKTHPSILSCLEVEDERYGCALFAAIATGSEEAVQACMEGLEASRSTESRSYDLSRLELQSGHATRGARRDFNYSKKRGSGREAAVKLLVSIEEVDVNSKDKQGIMPLLIAAEKGHDVVARLLIEGGADVNAQGGIYGNALYAASWRGHKDTVELLVKAGADVNAQGADVKAQGGFYGNALYAASERGHKDIVELLVEAGADVNAQGGKYSNALYAASERGHKDIVELLRKAGATLLSQNSAFFAGP</sequence>
<feature type="compositionally biased region" description="Polar residues" evidence="3">
    <location>
        <begin position="292"/>
        <end position="309"/>
    </location>
</feature>
<dbReference type="SUPFAM" id="SSF52540">
    <property type="entry name" value="P-loop containing nucleoside triphosphate hydrolases"/>
    <property type="match status" value="1"/>
</dbReference>
<evidence type="ECO:0000256" key="2">
    <source>
        <dbReference type="PROSITE-ProRule" id="PRU00023"/>
    </source>
</evidence>
<dbReference type="Pfam" id="PF01048">
    <property type="entry name" value="PNP_UDP_1"/>
    <property type="match status" value="1"/>
</dbReference>
<keyword evidence="1" id="KW-0677">Repeat</keyword>
<feature type="domain" description="Nucleoside phosphorylase" evidence="4">
    <location>
        <begin position="12"/>
        <end position="242"/>
    </location>
</feature>
<dbReference type="InterPro" id="IPR056884">
    <property type="entry name" value="NPHP3-like_N"/>
</dbReference>
<dbReference type="Pfam" id="PF24883">
    <property type="entry name" value="NPHP3_N"/>
    <property type="match status" value="1"/>
</dbReference>
<dbReference type="STRING" id="1448308.A0A2T2N111"/>
<dbReference type="InterPro" id="IPR035994">
    <property type="entry name" value="Nucleoside_phosphorylase_sf"/>
</dbReference>
<dbReference type="SUPFAM" id="SSF48403">
    <property type="entry name" value="Ankyrin repeat"/>
    <property type="match status" value="1"/>
</dbReference>
<feature type="repeat" description="ANK" evidence="2">
    <location>
        <begin position="1017"/>
        <end position="1046"/>
    </location>
</feature>
<dbReference type="EMBL" id="KZ678164">
    <property type="protein sequence ID" value="PSN59120.1"/>
    <property type="molecule type" value="Genomic_DNA"/>
</dbReference>
<proteinExistence type="predicted"/>
<dbReference type="AlphaFoldDB" id="A0A2T2N111"/>